<evidence type="ECO:0000313" key="1">
    <source>
        <dbReference type="EMBL" id="SFM59609.1"/>
    </source>
</evidence>
<gene>
    <name evidence="1" type="ORF">SAMN04488696_1781</name>
</gene>
<dbReference type="AlphaFoldDB" id="A0A1I4S591"/>
<dbReference type="Proteomes" id="UP000198535">
    <property type="component" value="Unassembled WGS sequence"/>
</dbReference>
<accession>A0A1I4S591</accession>
<dbReference type="OrthoDB" id="104780at2157"/>
<reference evidence="2" key="1">
    <citation type="submission" date="2016-10" db="EMBL/GenBank/DDBJ databases">
        <authorList>
            <person name="Varghese N."/>
            <person name="Submissions S."/>
        </authorList>
    </citation>
    <scope>NUCLEOTIDE SEQUENCE [LARGE SCALE GENOMIC DNA]</scope>
    <source>
        <strain evidence="2">Mob M</strain>
    </source>
</reference>
<evidence type="ECO:0000313" key="2">
    <source>
        <dbReference type="Proteomes" id="UP000198535"/>
    </source>
</evidence>
<dbReference type="RefSeq" id="WP_091936125.1">
    <property type="nucleotide sequence ID" value="NZ_FOUJ01000003.1"/>
</dbReference>
<keyword evidence="2" id="KW-1185">Reference proteome</keyword>
<name>A0A1I4S591_9EURY</name>
<dbReference type="STRING" id="487685.SAMN04488696_1781"/>
<sequence length="160" mass="18866">MMRKRIYHRFPHRTVEFEQKYRYHSDLPFFVKVMANMDGKFGMFVTESVTQRGHRIQAKREISIEIVTNGVDFSSLNYDTVDSVLDTLEKEGIMDFRIHLRYSYLDGKYNRVPFRGDIYLVRAIVESELLVLQINHIDGPKRTECGRVADTIIDELRRGS</sequence>
<organism evidence="1 2">
    <name type="scientific">Methanolobus profundi</name>
    <dbReference type="NCBI Taxonomy" id="487685"/>
    <lineage>
        <taxon>Archaea</taxon>
        <taxon>Methanobacteriati</taxon>
        <taxon>Methanobacteriota</taxon>
        <taxon>Stenosarchaea group</taxon>
        <taxon>Methanomicrobia</taxon>
        <taxon>Methanosarcinales</taxon>
        <taxon>Methanosarcinaceae</taxon>
        <taxon>Methanolobus</taxon>
    </lineage>
</organism>
<protein>
    <submittedName>
        <fullName evidence="1">Uncharacterized protein</fullName>
    </submittedName>
</protein>
<proteinExistence type="predicted"/>
<dbReference type="EMBL" id="FOUJ01000003">
    <property type="protein sequence ID" value="SFM59609.1"/>
    <property type="molecule type" value="Genomic_DNA"/>
</dbReference>